<keyword evidence="1" id="KW-0472">Membrane</keyword>
<dbReference type="PANTHER" id="PTHR38442">
    <property type="entry name" value="INNER MEMBRANE PROTEIN-RELATED"/>
    <property type="match status" value="1"/>
</dbReference>
<evidence type="ECO:0008006" key="4">
    <source>
        <dbReference type="Google" id="ProtNLM"/>
    </source>
</evidence>
<keyword evidence="1" id="KW-0812">Transmembrane</keyword>
<gene>
    <name evidence="2" type="ORF">SpAn4DRAFT_2307</name>
</gene>
<dbReference type="GO" id="GO:0005886">
    <property type="term" value="C:plasma membrane"/>
    <property type="evidence" value="ECO:0007669"/>
    <property type="project" value="TreeGrafter"/>
</dbReference>
<organism evidence="2 3">
    <name type="scientific">Sporomusa ovata</name>
    <dbReference type="NCBI Taxonomy" id="2378"/>
    <lineage>
        <taxon>Bacteria</taxon>
        <taxon>Bacillati</taxon>
        <taxon>Bacillota</taxon>
        <taxon>Negativicutes</taxon>
        <taxon>Selenomonadales</taxon>
        <taxon>Sporomusaceae</taxon>
        <taxon>Sporomusa</taxon>
    </lineage>
</organism>
<dbReference type="Proteomes" id="UP000049855">
    <property type="component" value="Unassembled WGS sequence"/>
</dbReference>
<protein>
    <recommendedName>
        <fullName evidence="4">Membrane protein STY4873</fullName>
    </recommendedName>
</protein>
<accession>A0A0U1L0K3</accession>
<sequence length="418" mass="46608">MKPVKRRANAVLAAAAGLFALALALKYNYPGSSMVTGLLTITEASLAGGVADWFAVTALFRRPLGFPYHTALIPRNRERVIRALSQAVEQDFLSKQAIKARLNQANLLDKLFAYSQSTAMRPIVKGGIEKAITELAETIDPTAIAKLGERVFKLLLRRQSLVPYVTAGITWTLQQGKDREIYGAIVDKLTVLVRQPETRDAIYRYLEQIIDKTANTNWLSGLITGFLEMTDGINLTDATNALHQELIKAVDELADEQHPVCLWFQEELGKIIVRLETPEWKRTIDNWKDELLNRIELAEPLSALAEAVLTACAQPTVYRGYVVDWLTAQAANYWQQFKENAALKNQAEDYLKSLILKVVDQEHALIGKIASRALNKLSDEDLNQFIEDKAGEDLDWIRINGVIIGGLVGVGMAIIRLL</sequence>
<dbReference type="PANTHER" id="PTHR38442:SF1">
    <property type="entry name" value="INNER MEMBRANE PROTEIN"/>
    <property type="match status" value="1"/>
</dbReference>
<evidence type="ECO:0000313" key="3">
    <source>
        <dbReference type="Proteomes" id="UP000049855"/>
    </source>
</evidence>
<proteinExistence type="predicted"/>
<evidence type="ECO:0000256" key="1">
    <source>
        <dbReference type="SAM" id="Phobius"/>
    </source>
</evidence>
<keyword evidence="1" id="KW-1133">Transmembrane helix</keyword>
<feature type="transmembrane region" description="Helical" evidence="1">
    <location>
        <begin position="396"/>
        <end position="415"/>
    </location>
</feature>
<dbReference type="Pfam" id="PF04286">
    <property type="entry name" value="DUF445"/>
    <property type="match status" value="1"/>
</dbReference>
<name>A0A0U1L0K3_9FIRM</name>
<dbReference type="RefSeq" id="WP_021167883.1">
    <property type="nucleotide sequence ID" value="NZ_CTRP01000012.1"/>
</dbReference>
<reference evidence="3" key="1">
    <citation type="submission" date="2015-03" db="EMBL/GenBank/DDBJ databases">
        <authorList>
            <person name="Nijsse Bart"/>
        </authorList>
    </citation>
    <scope>NUCLEOTIDE SEQUENCE [LARGE SCALE GENOMIC DNA]</scope>
</reference>
<evidence type="ECO:0000313" key="2">
    <source>
        <dbReference type="EMBL" id="CQR73075.1"/>
    </source>
</evidence>
<dbReference type="InterPro" id="IPR007383">
    <property type="entry name" value="DUF445"/>
</dbReference>
<dbReference type="AlphaFoldDB" id="A0A0U1L0K3"/>
<dbReference type="EMBL" id="CTRP01000012">
    <property type="protein sequence ID" value="CQR73075.1"/>
    <property type="molecule type" value="Genomic_DNA"/>
</dbReference>
<keyword evidence="3" id="KW-1185">Reference proteome</keyword>